<evidence type="ECO:0000313" key="8">
    <source>
        <dbReference type="Proteomes" id="UP001235849"/>
    </source>
</evidence>
<keyword evidence="2 5" id="KW-0812">Transmembrane</keyword>
<proteinExistence type="predicted"/>
<feature type="transmembrane region" description="Helical" evidence="5">
    <location>
        <begin position="65"/>
        <end position="83"/>
    </location>
</feature>
<keyword evidence="8" id="KW-1185">Reference proteome</keyword>
<dbReference type="PANTHER" id="PTHR37422">
    <property type="entry name" value="TEICHURONIC ACID BIOSYNTHESIS PROTEIN TUAE"/>
    <property type="match status" value="1"/>
</dbReference>
<feature type="transmembrane region" description="Helical" evidence="5">
    <location>
        <begin position="204"/>
        <end position="222"/>
    </location>
</feature>
<feature type="transmembrane region" description="Helical" evidence="5">
    <location>
        <begin position="152"/>
        <end position="172"/>
    </location>
</feature>
<feature type="transmembrane region" description="Helical" evidence="5">
    <location>
        <begin position="363"/>
        <end position="389"/>
    </location>
</feature>
<evidence type="ECO:0000256" key="1">
    <source>
        <dbReference type="ARBA" id="ARBA00004141"/>
    </source>
</evidence>
<dbReference type="PANTHER" id="PTHR37422:SF22">
    <property type="entry name" value="SLR1515 PROTEIN"/>
    <property type="match status" value="1"/>
</dbReference>
<keyword evidence="4 5" id="KW-0472">Membrane</keyword>
<name>A0ABT7B7U7_9CYAN</name>
<gene>
    <name evidence="7" type="ORF">PMG25_14170</name>
</gene>
<evidence type="ECO:0000256" key="3">
    <source>
        <dbReference type="ARBA" id="ARBA00022989"/>
    </source>
</evidence>
<dbReference type="InterPro" id="IPR007016">
    <property type="entry name" value="O-antigen_ligase-rel_domated"/>
</dbReference>
<organism evidence="7 8">
    <name type="scientific">Roseofilum capinflatum BLCC-M114</name>
    <dbReference type="NCBI Taxonomy" id="3022440"/>
    <lineage>
        <taxon>Bacteria</taxon>
        <taxon>Bacillati</taxon>
        <taxon>Cyanobacteriota</taxon>
        <taxon>Cyanophyceae</taxon>
        <taxon>Desertifilales</taxon>
        <taxon>Desertifilaceae</taxon>
        <taxon>Roseofilum</taxon>
        <taxon>Roseofilum capinflatum</taxon>
    </lineage>
</organism>
<dbReference type="NCBIfam" id="TIGR00947">
    <property type="entry name" value="2A73"/>
    <property type="match status" value="1"/>
</dbReference>
<accession>A0ABT7B7U7</accession>
<sequence>MITVWETLLLSNFALDPWLQGSLLHRIVGSLRSWRSGSAIMQSADWIGATLVALVLGFSPFVSTTLIGVLLAACGGFWILLTLSDDPQEERQPLATPIHGMVFLFAVVSLVATALSPVKMAALSGLIKLGLYLLFFAFTARLTRNQRIRSSLITLYLLISLPVAVYGIRQYFFGARSLATWVDPESASAEVTRVYSYLGNPNLLAGYLLAAVIWGLAAVWSWKGFFPKMLAILTFTINSACLVLTYSRGGWIGFVVALTAFGLLAVYWWSAKLSPFWQRFALPLTFGILVALFAIAVLFVPPVRDRVSSIFAGRSDSSNNFRINVWMGALRMIEAYPIIGIGPGNSAFNKIYPLFMTPKYSALSAYSVLLETAVETGLIGLSVFLWFLAVTFYQGWKQLQRLRDMASPEGWWLMGALAIAIGMMAHGAVDTVWYRPQVNTLWWFAVAIISSYYQKPAQPTGAVN</sequence>
<dbReference type="InterPro" id="IPR006007">
    <property type="entry name" value="Inorganic_carbon_transpt"/>
</dbReference>
<evidence type="ECO:0000259" key="6">
    <source>
        <dbReference type="Pfam" id="PF04932"/>
    </source>
</evidence>
<evidence type="ECO:0000256" key="2">
    <source>
        <dbReference type="ARBA" id="ARBA00022692"/>
    </source>
</evidence>
<evidence type="ECO:0000256" key="4">
    <source>
        <dbReference type="ARBA" id="ARBA00023136"/>
    </source>
</evidence>
<dbReference type="EMBL" id="JAQOSO010000079">
    <property type="protein sequence ID" value="MDJ1175239.1"/>
    <property type="molecule type" value="Genomic_DNA"/>
</dbReference>
<comment type="subcellular location">
    <subcellularLocation>
        <location evidence="1">Membrane</location>
        <topology evidence="1">Multi-pass membrane protein</topology>
    </subcellularLocation>
</comment>
<feature type="transmembrane region" description="Helical" evidence="5">
    <location>
        <begin position="252"/>
        <end position="269"/>
    </location>
</feature>
<dbReference type="RefSeq" id="WP_430540966.1">
    <property type="nucleotide sequence ID" value="NZ_JAQOSO010000079.1"/>
</dbReference>
<evidence type="ECO:0000313" key="7">
    <source>
        <dbReference type="EMBL" id="MDJ1175239.1"/>
    </source>
</evidence>
<feature type="domain" description="O-antigen ligase-related" evidence="6">
    <location>
        <begin position="235"/>
        <end position="385"/>
    </location>
</feature>
<evidence type="ECO:0000256" key="5">
    <source>
        <dbReference type="SAM" id="Phobius"/>
    </source>
</evidence>
<feature type="transmembrane region" description="Helical" evidence="5">
    <location>
        <begin position="95"/>
        <end position="115"/>
    </location>
</feature>
<feature type="transmembrane region" description="Helical" evidence="5">
    <location>
        <begin position="121"/>
        <end position="140"/>
    </location>
</feature>
<feature type="transmembrane region" description="Helical" evidence="5">
    <location>
        <begin position="410"/>
        <end position="429"/>
    </location>
</feature>
<feature type="transmembrane region" description="Helical" evidence="5">
    <location>
        <begin position="281"/>
        <end position="300"/>
    </location>
</feature>
<dbReference type="Proteomes" id="UP001235849">
    <property type="component" value="Unassembled WGS sequence"/>
</dbReference>
<comment type="caution">
    <text evidence="7">The sequence shown here is derived from an EMBL/GenBank/DDBJ whole genome shotgun (WGS) entry which is preliminary data.</text>
</comment>
<protein>
    <submittedName>
        <fullName evidence="7">IctB family putative bicarbonate transporter</fullName>
    </submittedName>
</protein>
<dbReference type="Pfam" id="PF04932">
    <property type="entry name" value="Wzy_C"/>
    <property type="match status" value="1"/>
</dbReference>
<reference evidence="7 8" key="1">
    <citation type="submission" date="2023-01" db="EMBL/GenBank/DDBJ databases">
        <title>Novel diversity within Roseofilum (Cyanobacteria; Desertifilaceae) from marine benthic mats with descriptions of four novel species.</title>
        <authorList>
            <person name="Wang Y."/>
            <person name="Berthold D.E."/>
            <person name="Hu J."/>
            <person name="Lefler F.W."/>
            <person name="Laughinghouse H.D. IV."/>
        </authorList>
    </citation>
    <scope>NUCLEOTIDE SEQUENCE [LARGE SCALE GENOMIC DNA]</scope>
    <source>
        <strain evidence="7 8">BLCC-M114</strain>
    </source>
</reference>
<keyword evidence="3 5" id="KW-1133">Transmembrane helix</keyword>
<dbReference type="InterPro" id="IPR051533">
    <property type="entry name" value="WaaL-like"/>
</dbReference>